<keyword evidence="2" id="KW-0812">Transmembrane</keyword>
<organism evidence="6 7">
    <name type="scientific">Chlorella vulgaris</name>
    <name type="common">Green alga</name>
    <dbReference type="NCBI Taxonomy" id="3077"/>
    <lineage>
        <taxon>Eukaryota</taxon>
        <taxon>Viridiplantae</taxon>
        <taxon>Chlorophyta</taxon>
        <taxon>core chlorophytes</taxon>
        <taxon>Trebouxiophyceae</taxon>
        <taxon>Chlorellales</taxon>
        <taxon>Chlorellaceae</taxon>
        <taxon>Chlorella clade</taxon>
        <taxon>Chlorella</taxon>
    </lineage>
</organism>
<dbReference type="EC" id="2.4.2.-" evidence="2"/>
<keyword evidence="4" id="KW-0732">Signal</keyword>
<keyword evidence="2" id="KW-0808">Transferase</keyword>
<keyword evidence="2" id="KW-0735">Signal-anchor</keyword>
<accession>A0A9D4TM09</accession>
<keyword evidence="2" id="KW-0328">Glycosyltransferase</keyword>
<feature type="compositionally biased region" description="Low complexity" evidence="3">
    <location>
        <begin position="33"/>
        <end position="46"/>
    </location>
</feature>
<dbReference type="GO" id="GO:0052325">
    <property type="term" value="P:cell wall pectin biosynthetic process"/>
    <property type="evidence" value="ECO:0007669"/>
    <property type="project" value="TreeGrafter"/>
</dbReference>
<comment type="subcellular location">
    <subcellularLocation>
        <location evidence="2">Golgi apparatus membrane</location>
        <topology evidence="2">Single-pass type II membrane protein</topology>
    </subcellularLocation>
</comment>
<reference evidence="6" key="1">
    <citation type="journal article" date="2019" name="Plant J.">
        <title>Chlorella vulgaris genome assembly and annotation reveals the molecular basis for metabolic acclimation to high light conditions.</title>
        <authorList>
            <person name="Cecchin M."/>
            <person name="Marcolungo L."/>
            <person name="Rossato M."/>
            <person name="Girolomoni L."/>
            <person name="Cosentino E."/>
            <person name="Cuine S."/>
            <person name="Li-Beisson Y."/>
            <person name="Delledonne M."/>
            <person name="Ballottari M."/>
        </authorList>
    </citation>
    <scope>NUCLEOTIDE SEQUENCE</scope>
    <source>
        <strain evidence="6">211/11P</strain>
    </source>
</reference>
<comment type="similarity">
    <text evidence="1 2">Belongs to the glycosyltransferase 77 family.</text>
</comment>
<keyword evidence="2" id="KW-0961">Cell wall biogenesis/degradation</keyword>
<dbReference type="InterPro" id="IPR053250">
    <property type="entry name" value="Glycosyltransferase_77"/>
</dbReference>
<keyword evidence="7" id="KW-1185">Reference proteome</keyword>
<evidence type="ECO:0000313" key="7">
    <source>
        <dbReference type="Proteomes" id="UP001055712"/>
    </source>
</evidence>
<proteinExistence type="inferred from homology"/>
<reference evidence="6" key="2">
    <citation type="submission" date="2020-11" db="EMBL/GenBank/DDBJ databases">
        <authorList>
            <person name="Cecchin M."/>
            <person name="Marcolungo L."/>
            <person name="Rossato M."/>
            <person name="Girolomoni L."/>
            <person name="Cosentino E."/>
            <person name="Cuine S."/>
            <person name="Li-Beisson Y."/>
            <person name="Delledonne M."/>
            <person name="Ballottari M."/>
        </authorList>
    </citation>
    <scope>NUCLEOTIDE SEQUENCE</scope>
    <source>
        <strain evidence="6">211/11P</strain>
        <tissue evidence="6">Whole cell</tissue>
    </source>
</reference>
<dbReference type="InterPro" id="IPR005069">
    <property type="entry name" value="Nucl-diP-sugar_transferase"/>
</dbReference>
<dbReference type="GO" id="GO:0000139">
    <property type="term" value="C:Golgi membrane"/>
    <property type="evidence" value="ECO:0007669"/>
    <property type="project" value="UniProtKB-SubCell"/>
</dbReference>
<dbReference type="GO" id="GO:0052636">
    <property type="term" value="F:arabinosyltransferase activity"/>
    <property type="evidence" value="ECO:0007669"/>
    <property type="project" value="TreeGrafter"/>
</dbReference>
<dbReference type="SUPFAM" id="SSF53448">
    <property type="entry name" value="Nucleotide-diphospho-sugar transferases"/>
    <property type="match status" value="1"/>
</dbReference>
<evidence type="ECO:0000259" key="5">
    <source>
        <dbReference type="Pfam" id="PF03407"/>
    </source>
</evidence>
<dbReference type="OrthoDB" id="540503at2759"/>
<feature type="region of interest" description="Disordered" evidence="3">
    <location>
        <begin position="33"/>
        <end position="53"/>
    </location>
</feature>
<keyword evidence="2" id="KW-0333">Golgi apparatus</keyword>
<dbReference type="EMBL" id="SIDB01000008">
    <property type="protein sequence ID" value="KAI3429328.1"/>
    <property type="molecule type" value="Genomic_DNA"/>
</dbReference>
<protein>
    <recommendedName>
        <fullName evidence="2">Glycosyltransferase</fullName>
        <ecNumber evidence="2">2.4.2.-</ecNumber>
    </recommendedName>
</protein>
<evidence type="ECO:0000313" key="6">
    <source>
        <dbReference type="EMBL" id="KAI3429328.1"/>
    </source>
</evidence>
<dbReference type="Proteomes" id="UP001055712">
    <property type="component" value="Unassembled WGS sequence"/>
</dbReference>
<evidence type="ECO:0000256" key="4">
    <source>
        <dbReference type="SAM" id="SignalP"/>
    </source>
</evidence>
<dbReference type="PANTHER" id="PTHR46936">
    <property type="entry name" value="ARABINOSYLTRANSFERASE XEG113"/>
    <property type="match status" value="1"/>
</dbReference>
<feature type="chain" id="PRO_5039371653" description="Glycosyltransferase" evidence="4">
    <location>
        <begin position="25"/>
        <end position="621"/>
    </location>
</feature>
<evidence type="ECO:0000256" key="1">
    <source>
        <dbReference type="ARBA" id="ARBA00007033"/>
    </source>
</evidence>
<evidence type="ECO:0000256" key="2">
    <source>
        <dbReference type="RuleBase" id="RU363055"/>
    </source>
</evidence>
<gene>
    <name evidence="6" type="ORF">D9Q98_005423</name>
</gene>
<comment type="caution">
    <text evidence="6">The sequence shown here is derived from an EMBL/GenBank/DDBJ whole genome shotgun (WGS) entry which is preliminary data.</text>
</comment>
<feature type="signal peptide" evidence="4">
    <location>
        <begin position="1"/>
        <end position="24"/>
    </location>
</feature>
<dbReference type="PANTHER" id="PTHR46936:SF1">
    <property type="entry name" value="ARABINOSYLTRANSFERASE XEG113"/>
    <property type="match status" value="1"/>
</dbReference>
<dbReference type="AlphaFoldDB" id="A0A9D4TM09"/>
<feature type="domain" description="Nucleotide-diphospho-sugar transferase" evidence="5">
    <location>
        <begin position="123"/>
        <end position="347"/>
    </location>
</feature>
<dbReference type="InterPro" id="IPR029044">
    <property type="entry name" value="Nucleotide-diphossugar_trans"/>
</dbReference>
<name>A0A9D4TM09_CHLVU</name>
<sequence>MAAAWHSVLRCALVCGAFIIGIHSHELQHRRSASGQLPARSSSSASVGGGGAVRTSGRSILEASAVAASTDSAAEARCPALSRDLLQSVAKQNTVMLAVANEKQWDFTLNWLEHLQAAEISYAVVAAADVLTSQRLAALGQACFEHIDDEIPKLGLTWGEEGWRRMTWAKVFVLDMVADWGFDIVVSDVDVVWFKDPTPLFTEHPNADLLFGEDGTQSLNEAGDAGLEVTSSPFHDFNTGVYLMRHGNRTTAWVHAWRQFFAKCTNHDQHCAYDLMRDEPGDGRDANDPRLHTGWKGQLWMGVMPPSIFMNAHTHYLQQLHKVKQVEPYAVHLTWTYNGAAGKRARLRDMGLWFDPPNYYSSGSFVTVDLDLPEKPPGYNDWNENEDMVTFYLETIHAQLQQAYVGMALAVASKRAFVLPTLQCYCEKLWYEVVRCRVVDAQAMPFPVPCPQDYLFDPAHYADNPVRHGTPMDIRESSFLDNERTPQEVKESLLIIQPSAALQCTDCVKEEPGEGGIMLLMVPPALPDAQLLPLLEPYSSYRVWRFSFAGVGSTQRAYGGFSDAAAAQAFDQRMEWMTTDFCCRREEEAPRYHKTDAIVVKLNMTSEFKYSAMSNAVTAQR</sequence>
<dbReference type="Pfam" id="PF03407">
    <property type="entry name" value="Nucleotid_trans"/>
    <property type="match status" value="1"/>
</dbReference>
<evidence type="ECO:0000256" key="3">
    <source>
        <dbReference type="SAM" id="MobiDB-lite"/>
    </source>
</evidence>